<dbReference type="EMBL" id="JBHSFK010000039">
    <property type="protein sequence ID" value="MFC4506003.1"/>
    <property type="molecule type" value="Genomic_DNA"/>
</dbReference>
<proteinExistence type="inferred from homology"/>
<evidence type="ECO:0000256" key="9">
    <source>
        <dbReference type="ARBA" id="ARBA00023167"/>
    </source>
</evidence>
<keyword evidence="3 11" id="KW-0028">Amino-acid biosynthesis</keyword>
<sequence>MTAKILDGRAVAAGILDRVREDVTALVAEHGRVPVLATVLVGDDPASHTYVGMKANRCAKVGIHSLRIDLDADITTSALVKQIHELSADPTVDGILLQHPVPDHIDERAAFEAIAPSKDVDGVTRTSFATMAFDEGGFTSATPGGIMALLDAHAIPLTGRHAVVVGRSPILGKPVGMLLLARDATVTYCHSRTAGLADHVSHADIVVAAAGSPELIRGDWIKPGAVVVDAGYADNRGDVEYGAAAERASYITPVPGGVGPMTIATLIAQTVEAARHHESAR</sequence>
<comment type="caution">
    <text evidence="14">The sequence shown here is derived from an EMBL/GenBank/DDBJ whole genome shotgun (WGS) entry which is preliminary data.</text>
</comment>
<feature type="domain" description="Tetrahydrofolate dehydrogenase/cyclohydrolase catalytic" evidence="12">
    <location>
        <begin position="6"/>
        <end position="121"/>
    </location>
</feature>
<dbReference type="PRINTS" id="PR00085">
    <property type="entry name" value="THFDHDRGNASE"/>
</dbReference>
<keyword evidence="6 11" id="KW-0521">NADP</keyword>
<comment type="caution">
    <text evidence="11">Lacks conserved residue(s) required for the propagation of feature annotation.</text>
</comment>
<comment type="subunit">
    <text evidence="11">Homodimer.</text>
</comment>
<dbReference type="InterPro" id="IPR000672">
    <property type="entry name" value="THF_DH/CycHdrlase"/>
</dbReference>
<comment type="function">
    <text evidence="11">Catalyzes the oxidation of 5,10-methylenetetrahydrofolate to 5,10-methenyltetrahydrofolate and then the hydrolysis of 5,10-methenyltetrahydrofolate to 10-formyltetrahydrofolate.</text>
</comment>
<evidence type="ECO:0000256" key="10">
    <source>
        <dbReference type="ARBA" id="ARBA00023268"/>
    </source>
</evidence>
<evidence type="ECO:0000256" key="4">
    <source>
        <dbReference type="ARBA" id="ARBA00022755"/>
    </source>
</evidence>
<evidence type="ECO:0000256" key="3">
    <source>
        <dbReference type="ARBA" id="ARBA00022605"/>
    </source>
</evidence>
<evidence type="ECO:0000256" key="11">
    <source>
        <dbReference type="HAMAP-Rule" id="MF_01576"/>
    </source>
</evidence>
<dbReference type="HAMAP" id="MF_01576">
    <property type="entry name" value="THF_DHG_CYH"/>
    <property type="match status" value="1"/>
</dbReference>
<dbReference type="SUPFAM" id="SSF51735">
    <property type="entry name" value="NAD(P)-binding Rossmann-fold domains"/>
    <property type="match status" value="1"/>
</dbReference>
<evidence type="ECO:0000259" key="12">
    <source>
        <dbReference type="Pfam" id="PF00763"/>
    </source>
</evidence>
<dbReference type="Gene3D" id="3.40.50.720">
    <property type="entry name" value="NAD(P)-binding Rossmann-like Domain"/>
    <property type="match status" value="1"/>
</dbReference>
<dbReference type="InterPro" id="IPR046346">
    <property type="entry name" value="Aminoacid_DH-like_N_sf"/>
</dbReference>
<comment type="catalytic activity">
    <reaction evidence="11">
        <text>(6R)-5,10-methylene-5,6,7,8-tetrahydrofolate + NADP(+) = (6R)-5,10-methenyltetrahydrofolate + NADPH</text>
        <dbReference type="Rhea" id="RHEA:22812"/>
        <dbReference type="ChEBI" id="CHEBI:15636"/>
        <dbReference type="ChEBI" id="CHEBI:57455"/>
        <dbReference type="ChEBI" id="CHEBI:57783"/>
        <dbReference type="ChEBI" id="CHEBI:58349"/>
        <dbReference type="EC" id="1.5.1.5"/>
    </reaction>
</comment>
<comment type="similarity">
    <text evidence="11">Belongs to the tetrahydrofolate dehydrogenase/cyclohydrolase family.</text>
</comment>
<comment type="catalytic activity">
    <reaction evidence="11">
        <text>(6R)-5,10-methenyltetrahydrofolate + H2O = (6R)-10-formyltetrahydrofolate + H(+)</text>
        <dbReference type="Rhea" id="RHEA:23700"/>
        <dbReference type="ChEBI" id="CHEBI:15377"/>
        <dbReference type="ChEBI" id="CHEBI:15378"/>
        <dbReference type="ChEBI" id="CHEBI:57455"/>
        <dbReference type="ChEBI" id="CHEBI:195366"/>
        <dbReference type="EC" id="3.5.4.9"/>
    </reaction>
</comment>
<keyword evidence="5 11" id="KW-0378">Hydrolase</keyword>
<reference evidence="15" key="1">
    <citation type="journal article" date="2019" name="Int. J. Syst. Evol. Microbiol.">
        <title>The Global Catalogue of Microorganisms (GCM) 10K type strain sequencing project: providing services to taxonomists for standard genome sequencing and annotation.</title>
        <authorList>
            <consortium name="The Broad Institute Genomics Platform"/>
            <consortium name="The Broad Institute Genome Sequencing Center for Infectious Disease"/>
            <person name="Wu L."/>
            <person name="Ma J."/>
        </authorList>
    </citation>
    <scope>NUCLEOTIDE SEQUENCE [LARGE SCALE GENOMIC DNA]</scope>
    <source>
        <strain evidence="15">CGMCC 4.7177</strain>
    </source>
</reference>
<keyword evidence="10 11" id="KW-0511">Multifunctional enzyme</keyword>
<dbReference type="RefSeq" id="WP_381183340.1">
    <property type="nucleotide sequence ID" value="NZ_JBHSFK010000039.1"/>
</dbReference>
<keyword evidence="9 11" id="KW-0486">Methionine biosynthesis</keyword>
<dbReference type="EC" id="3.5.4.9" evidence="11"/>
<evidence type="ECO:0000256" key="2">
    <source>
        <dbReference type="ARBA" id="ARBA00022563"/>
    </source>
</evidence>
<organism evidence="14 15">
    <name type="scientific">Streptomyces vulcanius</name>
    <dbReference type="NCBI Taxonomy" id="1441876"/>
    <lineage>
        <taxon>Bacteria</taxon>
        <taxon>Bacillati</taxon>
        <taxon>Actinomycetota</taxon>
        <taxon>Actinomycetes</taxon>
        <taxon>Kitasatosporales</taxon>
        <taxon>Streptomycetaceae</taxon>
        <taxon>Streptomyces</taxon>
    </lineage>
</organism>
<dbReference type="Proteomes" id="UP001595839">
    <property type="component" value="Unassembled WGS sequence"/>
</dbReference>
<dbReference type="InterPro" id="IPR020630">
    <property type="entry name" value="THF_DH/CycHdrlase_cat_dom"/>
</dbReference>
<evidence type="ECO:0000256" key="1">
    <source>
        <dbReference type="ARBA" id="ARBA00004777"/>
    </source>
</evidence>
<keyword evidence="15" id="KW-1185">Reference proteome</keyword>
<comment type="pathway">
    <text evidence="1 11">One-carbon metabolism; tetrahydrofolate interconversion.</text>
</comment>
<dbReference type="PROSITE" id="PS00767">
    <property type="entry name" value="THF_DHG_CYH_2"/>
    <property type="match status" value="1"/>
</dbReference>
<dbReference type="SUPFAM" id="SSF53223">
    <property type="entry name" value="Aminoacid dehydrogenase-like, N-terminal domain"/>
    <property type="match status" value="1"/>
</dbReference>
<dbReference type="Pfam" id="PF02882">
    <property type="entry name" value="THF_DHG_CYH_C"/>
    <property type="match status" value="1"/>
</dbReference>
<protein>
    <recommendedName>
        <fullName evidence="11">Bifunctional protein FolD</fullName>
    </recommendedName>
    <domain>
        <recommendedName>
            <fullName evidence="11">Methylenetetrahydrofolate dehydrogenase</fullName>
            <ecNumber evidence="11">1.5.1.5</ecNumber>
        </recommendedName>
    </domain>
    <domain>
        <recommendedName>
            <fullName evidence="11">Methenyltetrahydrofolate cyclohydrolase</fullName>
            <ecNumber evidence="11">3.5.4.9</ecNumber>
        </recommendedName>
    </domain>
</protein>
<accession>A0ABV9B1B2</accession>
<evidence type="ECO:0000259" key="13">
    <source>
        <dbReference type="Pfam" id="PF02882"/>
    </source>
</evidence>
<dbReference type="Gene3D" id="3.40.50.10860">
    <property type="entry name" value="Leucine Dehydrogenase, chain A, domain 1"/>
    <property type="match status" value="1"/>
</dbReference>
<dbReference type="CDD" id="cd01080">
    <property type="entry name" value="NAD_bind_m-THF_DH_Cyclohyd"/>
    <property type="match status" value="1"/>
</dbReference>
<feature type="domain" description="Tetrahydrofolate dehydrogenase/cyclohydrolase NAD(P)-binding" evidence="13">
    <location>
        <begin position="140"/>
        <end position="277"/>
    </location>
</feature>
<evidence type="ECO:0000313" key="14">
    <source>
        <dbReference type="EMBL" id="MFC4506003.1"/>
    </source>
</evidence>
<evidence type="ECO:0000256" key="7">
    <source>
        <dbReference type="ARBA" id="ARBA00023002"/>
    </source>
</evidence>
<name>A0ABV9B1B2_9ACTN</name>
<keyword evidence="8 11" id="KW-0368">Histidine biosynthesis</keyword>
<dbReference type="InterPro" id="IPR036291">
    <property type="entry name" value="NAD(P)-bd_dom_sf"/>
</dbReference>
<dbReference type="InterPro" id="IPR020631">
    <property type="entry name" value="THF_DH/CycHdrlase_NAD-bd_dom"/>
</dbReference>
<gene>
    <name evidence="11" type="primary">folD</name>
    <name evidence="14" type="ORF">ACFPIH_42260</name>
</gene>
<evidence type="ECO:0000313" key="15">
    <source>
        <dbReference type="Proteomes" id="UP001595839"/>
    </source>
</evidence>
<keyword evidence="2 11" id="KW-0554">One-carbon metabolism</keyword>
<evidence type="ECO:0000256" key="5">
    <source>
        <dbReference type="ARBA" id="ARBA00022801"/>
    </source>
</evidence>
<dbReference type="EC" id="1.5.1.5" evidence="11"/>
<evidence type="ECO:0000256" key="8">
    <source>
        <dbReference type="ARBA" id="ARBA00023102"/>
    </source>
</evidence>
<dbReference type="PANTHER" id="PTHR48099">
    <property type="entry name" value="C-1-TETRAHYDROFOLATE SYNTHASE, CYTOPLASMIC-RELATED"/>
    <property type="match status" value="1"/>
</dbReference>
<dbReference type="Pfam" id="PF00763">
    <property type="entry name" value="THF_DHG_CYH"/>
    <property type="match status" value="1"/>
</dbReference>
<keyword evidence="4 11" id="KW-0658">Purine biosynthesis</keyword>
<feature type="binding site" evidence="11">
    <location>
        <begin position="166"/>
        <end position="168"/>
    </location>
    <ligand>
        <name>NADP(+)</name>
        <dbReference type="ChEBI" id="CHEBI:58349"/>
    </ligand>
</feature>
<evidence type="ECO:0000256" key="6">
    <source>
        <dbReference type="ARBA" id="ARBA00022857"/>
    </source>
</evidence>
<dbReference type="PANTHER" id="PTHR48099:SF5">
    <property type="entry name" value="C-1-TETRAHYDROFOLATE SYNTHASE, CYTOPLASMIC"/>
    <property type="match status" value="1"/>
</dbReference>
<keyword evidence="7 11" id="KW-0560">Oxidoreductase</keyword>
<dbReference type="InterPro" id="IPR020867">
    <property type="entry name" value="THF_DH/CycHdrlase_CS"/>
</dbReference>